<evidence type="ECO:0000256" key="1">
    <source>
        <dbReference type="SAM" id="MobiDB-lite"/>
    </source>
</evidence>
<comment type="caution">
    <text evidence="2">The sequence shown here is derived from an EMBL/GenBank/DDBJ whole genome shotgun (WGS) entry which is preliminary data.</text>
</comment>
<feature type="region of interest" description="Disordered" evidence="1">
    <location>
        <begin position="49"/>
        <end position="69"/>
    </location>
</feature>
<dbReference type="Proteomes" id="UP000024635">
    <property type="component" value="Unassembled WGS sequence"/>
</dbReference>
<feature type="compositionally biased region" description="Basic residues" evidence="1">
    <location>
        <begin position="58"/>
        <end position="69"/>
    </location>
</feature>
<dbReference type="EMBL" id="JARK01000071">
    <property type="protein sequence ID" value="EYC44139.1"/>
    <property type="molecule type" value="Genomic_DNA"/>
</dbReference>
<reference evidence="3" key="1">
    <citation type="journal article" date="2015" name="Nat. Genet.">
        <title>The genome and transcriptome of the zoonotic hookworm Ancylostoma ceylanicum identify infection-specific gene families.</title>
        <authorList>
            <person name="Schwarz E.M."/>
            <person name="Hu Y."/>
            <person name="Antoshechkin I."/>
            <person name="Miller M.M."/>
            <person name="Sternberg P.W."/>
            <person name="Aroian R.V."/>
        </authorList>
    </citation>
    <scope>NUCLEOTIDE SEQUENCE</scope>
    <source>
        <strain evidence="3">HY135</strain>
    </source>
</reference>
<evidence type="ECO:0000313" key="3">
    <source>
        <dbReference type="Proteomes" id="UP000024635"/>
    </source>
</evidence>
<evidence type="ECO:0000313" key="2">
    <source>
        <dbReference type="EMBL" id="EYC44139.1"/>
    </source>
</evidence>
<sequence>MATVLLTNCETLHFANKSVLIAQLSAQFSDCRQTSTHLLLEREGDVGGGVGHIGGSSRRVRHGNPKFGR</sequence>
<accession>A0A016WWF3</accession>
<protein>
    <submittedName>
        <fullName evidence="2">Uncharacterized protein</fullName>
    </submittedName>
</protein>
<keyword evidence="3" id="KW-1185">Reference proteome</keyword>
<gene>
    <name evidence="2" type="primary">Acey_s0471.g2055</name>
    <name evidence="2" type="ORF">Y032_0471g2055</name>
</gene>
<name>A0A016WWF3_9BILA</name>
<dbReference type="AlphaFoldDB" id="A0A016WWF3"/>
<proteinExistence type="predicted"/>
<organism evidence="2 3">
    <name type="scientific">Ancylostoma ceylanicum</name>
    <dbReference type="NCBI Taxonomy" id="53326"/>
    <lineage>
        <taxon>Eukaryota</taxon>
        <taxon>Metazoa</taxon>
        <taxon>Ecdysozoa</taxon>
        <taxon>Nematoda</taxon>
        <taxon>Chromadorea</taxon>
        <taxon>Rhabditida</taxon>
        <taxon>Rhabditina</taxon>
        <taxon>Rhabditomorpha</taxon>
        <taxon>Strongyloidea</taxon>
        <taxon>Ancylostomatidae</taxon>
        <taxon>Ancylostomatinae</taxon>
        <taxon>Ancylostoma</taxon>
    </lineage>
</organism>